<sequence length="569" mass="62756">MDDLTPEHAMPRFTPVIAVVGNPTRPPAFTEEHLHALRAKGFDTVQLNIAWLSRPHDEPLNLRDVVRDEGEAEPPRVAERRAELARRSALARRLGFRTMFHIGSPFMWRDPATGEVRTPEGPDDTYYSDLEGEASRRFDVADPRVAGHELHLLARLRAACPDIDDLLVYTYDQDAWQASEFGPSPFSRGVPLHERLPAYLARLTDVWTRDRPGSTLWWEPWELSAGQVLACVPHLPATSFGLCLHSNIAEVQIARPVDTWLRNTARAAARRGIPIVAEAFLGANNEEIEPCALSTVRLVDEQLRALSGVEGVTGVKEYFGVDAQTTDLNLDLAAARLADPDAPFAALLAGVLDRNGLPAEVTAVLDRLDEAVQLIPWDTSWFLRKLGTGTPDHGWHAAIIRGRVCTTPSWESSRRGHFMKTDDDSPHVYLLEDVQLRCALAADAFAESVALLDHLPAGGGPAVERFATQTRDAAERLGRIVRGFALHLRETLVVRTLRGDRDSGRPLTPRLCAELIDLLRADVANTSGAPEPVAALHLAETDLDAFLDTYLLPASESRRELGLHAFTTA</sequence>
<evidence type="ECO:0000313" key="2">
    <source>
        <dbReference type="Proteomes" id="UP001589867"/>
    </source>
</evidence>
<keyword evidence="2" id="KW-1185">Reference proteome</keyword>
<dbReference type="Proteomes" id="UP001589867">
    <property type="component" value="Unassembled WGS sequence"/>
</dbReference>
<reference evidence="1 2" key="1">
    <citation type="submission" date="2024-09" db="EMBL/GenBank/DDBJ databases">
        <authorList>
            <person name="Sun Q."/>
            <person name="Mori K."/>
        </authorList>
    </citation>
    <scope>NUCLEOTIDE SEQUENCE [LARGE SCALE GENOMIC DNA]</scope>
    <source>
        <strain evidence="1 2">TBRC 3947</strain>
    </source>
</reference>
<gene>
    <name evidence="1" type="ORF">ACFFIA_16860</name>
</gene>
<dbReference type="RefSeq" id="WP_377251963.1">
    <property type="nucleotide sequence ID" value="NZ_JBHLUH010000030.1"/>
</dbReference>
<dbReference type="EMBL" id="JBHLUH010000030">
    <property type="protein sequence ID" value="MFC0529325.1"/>
    <property type="molecule type" value="Genomic_DNA"/>
</dbReference>
<comment type="caution">
    <text evidence="1">The sequence shown here is derived from an EMBL/GenBank/DDBJ whole genome shotgun (WGS) entry which is preliminary data.</text>
</comment>
<organism evidence="1 2">
    <name type="scientific">Phytohabitans kaempferiae</name>
    <dbReference type="NCBI Taxonomy" id="1620943"/>
    <lineage>
        <taxon>Bacteria</taxon>
        <taxon>Bacillati</taxon>
        <taxon>Actinomycetota</taxon>
        <taxon>Actinomycetes</taxon>
        <taxon>Micromonosporales</taxon>
        <taxon>Micromonosporaceae</taxon>
    </lineage>
</organism>
<protein>
    <submittedName>
        <fullName evidence="1">Uncharacterized protein</fullName>
    </submittedName>
</protein>
<name>A0ABV6M3Q6_9ACTN</name>
<evidence type="ECO:0000313" key="1">
    <source>
        <dbReference type="EMBL" id="MFC0529325.1"/>
    </source>
</evidence>
<proteinExistence type="predicted"/>
<accession>A0ABV6M3Q6</accession>